<reference evidence="1 2" key="1">
    <citation type="journal article" date="2011" name="J. Bacteriol.">
        <title>Complete genome sequence of Mycoplasma haemofelis, a hemotropic mycoplasma.</title>
        <authorList>
            <person name="Barker E.N."/>
            <person name="Helps C.R."/>
            <person name="Peters I.R."/>
            <person name="Darby A.C."/>
            <person name="Radford A.D."/>
            <person name="Tasker S."/>
        </authorList>
    </citation>
    <scope>NUCLEOTIDE SEQUENCE [LARGE SCALE GENOMIC DNA]</scope>
    <source>
        <strain evidence="1 2">Langford 1</strain>
    </source>
</reference>
<name>E8ZHW8_MYCHL</name>
<dbReference type="AlphaFoldDB" id="E8ZHW8"/>
<gene>
    <name evidence="1" type="ordered locus">HF1_07310</name>
</gene>
<proteinExistence type="predicted"/>
<organism evidence="1 2">
    <name type="scientific">Mycoplasma haemofelis (strain Langford 1)</name>
    <name type="common">Haemobartonella felis</name>
    <dbReference type="NCBI Taxonomy" id="941640"/>
    <lineage>
        <taxon>Bacteria</taxon>
        <taxon>Bacillati</taxon>
        <taxon>Mycoplasmatota</taxon>
        <taxon>Mollicutes</taxon>
        <taxon>Mycoplasmataceae</taxon>
        <taxon>Mycoplasma</taxon>
    </lineage>
</organism>
<dbReference type="OrthoDB" id="9824036at2"/>
<sequence>MALSILKMVACSIGLASCAGLGVLIYNSPFTSKDKKASTPKVRDLLREKGYSVMGQGSSGWNTILTAYKDTKNNSIVKFGSSANISEEELKRECASALEDILTTSYEKAKRWCVEPKKVSDKLKELKLTPLKTEGTSGQDDSENWKKLEKEYVKEGSEKITGLTIANPSTDNSWHGLRDECKKLFEPNPWDDSYDSSLKLSQKWCVSQAVPADN</sequence>
<dbReference type="EMBL" id="FR773153">
    <property type="protein sequence ID" value="CBY92739.1"/>
    <property type="molecule type" value="Genomic_DNA"/>
</dbReference>
<evidence type="ECO:0000313" key="2">
    <source>
        <dbReference type="Proteomes" id="UP000008637"/>
    </source>
</evidence>
<dbReference type="PROSITE" id="PS51257">
    <property type="entry name" value="PROKAR_LIPOPROTEIN"/>
    <property type="match status" value="1"/>
</dbReference>
<dbReference type="Proteomes" id="UP000008637">
    <property type="component" value="Chromosome"/>
</dbReference>
<accession>E8ZHW8</accession>
<keyword evidence="2" id="KW-1185">Reference proteome</keyword>
<dbReference type="HOGENOM" id="CLU_098620_3_0_14"/>
<protein>
    <recommendedName>
        <fullName evidence="3">Lipoprotein</fullName>
    </recommendedName>
</protein>
<evidence type="ECO:0000313" key="1">
    <source>
        <dbReference type="EMBL" id="CBY92739.1"/>
    </source>
</evidence>
<dbReference type="KEGG" id="mha:HF1_07310"/>
<evidence type="ECO:0008006" key="3">
    <source>
        <dbReference type="Google" id="ProtNLM"/>
    </source>
</evidence>